<proteinExistence type="predicted"/>
<dbReference type="Proteomes" id="UP000277279">
    <property type="component" value="Unassembled WGS sequence"/>
</dbReference>
<evidence type="ECO:0000256" key="1">
    <source>
        <dbReference type="SAM" id="MobiDB-lite"/>
    </source>
</evidence>
<gene>
    <name evidence="3" type="ORF">EFD55_28930</name>
</gene>
<dbReference type="EMBL" id="RJJT01000028">
    <property type="protein sequence ID" value="RSB63509.1"/>
    <property type="molecule type" value="Genomic_DNA"/>
</dbReference>
<comment type="caution">
    <text evidence="3">The sequence shown here is derived from an EMBL/GenBank/DDBJ whole genome shotgun (WGS) entry which is preliminary data.</text>
</comment>
<sequence length="138" mass="14703">MIRVAVEVALLVGEGYELKYFILYALVCSVVGILLLVVTRQIVPFNMERLGDQAAVEPADQLDKLVVRSTRERESRATGQPVPGVADQPAPGATGQPVPGATAKLSSHAPAVSTDQWDLRPTDEPTVRKGGRVGTTAQ</sequence>
<evidence type="ECO:0000313" key="4">
    <source>
        <dbReference type="Proteomes" id="UP000277279"/>
    </source>
</evidence>
<keyword evidence="2" id="KW-1133">Transmembrane helix</keyword>
<evidence type="ECO:0000256" key="2">
    <source>
        <dbReference type="SAM" id="Phobius"/>
    </source>
</evidence>
<dbReference type="OrthoDB" id="8368006at2"/>
<name>A0A3R9BM99_9HYPH</name>
<feature type="region of interest" description="Disordered" evidence="1">
    <location>
        <begin position="69"/>
        <end position="138"/>
    </location>
</feature>
<reference evidence="3 4" key="1">
    <citation type="submission" date="2018-11" db="EMBL/GenBank/DDBJ databases">
        <authorList>
            <person name="Huo Y."/>
        </authorList>
    </citation>
    <scope>NUCLEOTIDE SEQUENCE [LARGE SCALE GENOMIC DNA]</scope>
    <source>
        <strain evidence="3 4">DSM 30132</strain>
    </source>
</reference>
<organism evidence="3 4">
    <name type="scientific">Rhizobium pisi</name>
    <dbReference type="NCBI Taxonomy" id="574561"/>
    <lineage>
        <taxon>Bacteria</taxon>
        <taxon>Pseudomonadati</taxon>
        <taxon>Pseudomonadota</taxon>
        <taxon>Alphaproteobacteria</taxon>
        <taxon>Hyphomicrobiales</taxon>
        <taxon>Rhizobiaceae</taxon>
        <taxon>Rhizobium/Agrobacterium group</taxon>
        <taxon>Rhizobium</taxon>
    </lineage>
</organism>
<dbReference type="AlphaFoldDB" id="A0A3R9BM99"/>
<evidence type="ECO:0000313" key="3">
    <source>
        <dbReference type="EMBL" id="RSB63509.1"/>
    </source>
</evidence>
<feature type="compositionally biased region" description="Basic and acidic residues" evidence="1">
    <location>
        <begin position="117"/>
        <end position="127"/>
    </location>
</feature>
<keyword evidence="2" id="KW-0812">Transmembrane</keyword>
<feature type="transmembrane region" description="Helical" evidence="2">
    <location>
        <begin position="20"/>
        <end position="39"/>
    </location>
</feature>
<protein>
    <submittedName>
        <fullName evidence="3">Uncharacterized protein</fullName>
    </submittedName>
</protein>
<keyword evidence="2" id="KW-0472">Membrane</keyword>
<accession>A0A3R9BM99</accession>